<accession>A0ACC0G4C4</accession>
<name>A0ACC0G4C4_9ERIC</name>
<gene>
    <name evidence="1" type="ORF">LOK49_LG11G02646</name>
</gene>
<organism evidence="1 2">
    <name type="scientific">Camellia lanceoleosa</name>
    <dbReference type="NCBI Taxonomy" id="1840588"/>
    <lineage>
        <taxon>Eukaryota</taxon>
        <taxon>Viridiplantae</taxon>
        <taxon>Streptophyta</taxon>
        <taxon>Embryophyta</taxon>
        <taxon>Tracheophyta</taxon>
        <taxon>Spermatophyta</taxon>
        <taxon>Magnoliopsida</taxon>
        <taxon>eudicotyledons</taxon>
        <taxon>Gunneridae</taxon>
        <taxon>Pentapetalae</taxon>
        <taxon>asterids</taxon>
        <taxon>Ericales</taxon>
        <taxon>Theaceae</taxon>
        <taxon>Camellia</taxon>
    </lineage>
</organism>
<sequence length="742" mass="82079">MLSQLLKPHHLIKPLIFPGKRRKKSRFSRENESETPGDGASGSRTVKSIKLRFHLQSSFSRKFLKYFRRMTRRSQPPRSNKPSIKYGCSPLEGASFELTDFDDGNYAPTSSGNGKQNSRKSEPKSSEILSTAELISAVGQIWNCASRSLDFFQPKSNLRHNDGDFQEENVFRYSGGKGNGWSSTSSEEGQHFPVNLMTTGHSSSPMVQENLECLKVSKKISFFEPHNGNYTHSLLRKFMQGGSNIPNEPWKEKSSAAVGVLYDLRNMYGWMTEISLSGLKHQVNSTQIKSKKTGDCCLSGYISPTSCCNVGDTGSPANNPTIKSADCHTQLTKCKDSSSGQRTCVAKAPITSLCSDYFPGPPQSTEANGSVLRTPILGLHGLDDHAYRECQHKNEDAHLYESKKNQQSEFIMTDKSKIEFSSPTNNKLHYGLAKQEHAFAGALAGVFVSLCLHPMDTIKTVIQSCHADQRSFHYIGRSIISERGVKGLYRGIASNIACSAPISAVYTFTYESAKGAFLPFFPKEYRSIAHCMAGGCASVATSFIFTPSERVKQQMQVGSHYQNCWNALVGIIKKGGLPSLYAGWGAVLCRNVPHSVIKFYTYESLKQLMLSSQESNAQPNTLQTLICGGLAGSTAALFTTPFDVVKTRLQTRIPGSIHQHDGVFNTLKEIAMHEGLKGLYRGLVPRLVMYISQGAIFFASYESFKRLFSLEVPQLYVQSALEVPQLYAKTVKSTQNKEDEAP</sequence>
<proteinExistence type="predicted"/>
<evidence type="ECO:0000313" key="1">
    <source>
        <dbReference type="EMBL" id="KAI7995937.1"/>
    </source>
</evidence>
<keyword evidence="2" id="KW-1185">Reference proteome</keyword>
<dbReference type="Proteomes" id="UP001060215">
    <property type="component" value="Chromosome 12"/>
</dbReference>
<dbReference type="EMBL" id="CM045769">
    <property type="protein sequence ID" value="KAI7995937.1"/>
    <property type="molecule type" value="Genomic_DNA"/>
</dbReference>
<protein>
    <submittedName>
        <fullName evidence="1">Uncharacterized protein</fullName>
    </submittedName>
</protein>
<reference evidence="1 2" key="1">
    <citation type="journal article" date="2022" name="Plant J.">
        <title>Chromosome-level genome of Camellia lanceoleosa provides a valuable resource for understanding genome evolution and self-incompatibility.</title>
        <authorList>
            <person name="Gong W."/>
            <person name="Xiao S."/>
            <person name="Wang L."/>
            <person name="Liao Z."/>
            <person name="Chang Y."/>
            <person name="Mo W."/>
            <person name="Hu G."/>
            <person name="Li W."/>
            <person name="Zhao G."/>
            <person name="Zhu H."/>
            <person name="Hu X."/>
            <person name="Ji K."/>
            <person name="Xiang X."/>
            <person name="Song Q."/>
            <person name="Yuan D."/>
            <person name="Jin S."/>
            <person name="Zhang L."/>
        </authorList>
    </citation>
    <scope>NUCLEOTIDE SEQUENCE [LARGE SCALE GENOMIC DNA]</scope>
    <source>
        <strain evidence="1">SQ_2022a</strain>
    </source>
</reference>
<comment type="caution">
    <text evidence="1">The sequence shown here is derived from an EMBL/GenBank/DDBJ whole genome shotgun (WGS) entry which is preliminary data.</text>
</comment>
<evidence type="ECO:0000313" key="2">
    <source>
        <dbReference type="Proteomes" id="UP001060215"/>
    </source>
</evidence>